<name>A0A0E3UX21_9BACT</name>
<keyword evidence="1" id="KW-0732">Signal</keyword>
<gene>
    <name evidence="3" type="ORF">PKOR_13030</name>
</gene>
<dbReference type="PROSITE" id="PS51257">
    <property type="entry name" value="PROKAR_LIPOPROTEIN"/>
    <property type="match status" value="1"/>
</dbReference>
<dbReference type="Proteomes" id="UP000033109">
    <property type="component" value="Chromosome"/>
</dbReference>
<dbReference type="PROSITE" id="PS50206">
    <property type="entry name" value="RHODANESE_3"/>
    <property type="match status" value="1"/>
</dbReference>
<dbReference type="InterPro" id="IPR001763">
    <property type="entry name" value="Rhodanese-like_dom"/>
</dbReference>
<proteinExistence type="predicted"/>
<evidence type="ECO:0000313" key="3">
    <source>
        <dbReference type="EMBL" id="AKD03867.1"/>
    </source>
</evidence>
<dbReference type="PATRIC" id="fig|400092.3.peg.2845"/>
<dbReference type="KEGG" id="pko:PKOR_13030"/>
<evidence type="ECO:0000313" key="4">
    <source>
        <dbReference type="Proteomes" id="UP000033109"/>
    </source>
</evidence>
<dbReference type="STRING" id="400092.PKOR_13030"/>
<dbReference type="SMART" id="SM00450">
    <property type="entry name" value="RHOD"/>
    <property type="match status" value="1"/>
</dbReference>
<dbReference type="InterPro" id="IPR050229">
    <property type="entry name" value="GlpE_sulfurtransferase"/>
</dbReference>
<dbReference type="PANTHER" id="PTHR43031">
    <property type="entry name" value="FAD-DEPENDENT OXIDOREDUCTASE"/>
    <property type="match status" value="1"/>
</dbReference>
<organism evidence="3 4">
    <name type="scientific">Pontibacter korlensis</name>
    <dbReference type="NCBI Taxonomy" id="400092"/>
    <lineage>
        <taxon>Bacteria</taxon>
        <taxon>Pseudomonadati</taxon>
        <taxon>Bacteroidota</taxon>
        <taxon>Cytophagia</taxon>
        <taxon>Cytophagales</taxon>
        <taxon>Hymenobacteraceae</taxon>
        <taxon>Pontibacter</taxon>
    </lineage>
</organism>
<keyword evidence="4" id="KW-1185">Reference proteome</keyword>
<accession>A0A0E3UX21</accession>
<evidence type="ECO:0000259" key="2">
    <source>
        <dbReference type="PROSITE" id="PS50206"/>
    </source>
</evidence>
<protein>
    <submittedName>
        <fullName evidence="3">Rhodanese</fullName>
    </submittedName>
</protein>
<dbReference type="AlphaFoldDB" id="A0A0E3UX21"/>
<sequence>MKKLLLLCASCWLMLLQACGQTTDKAYALMLKGLYSNSIPTIKPNELQAILSSDEKRTLLLDTRQPEEYGVSHIAGAQFVGYDSFEVEQLKGVAKDTPVILYCSVGYRSEKIGDKLQEAGFTNVRHLYGGIFEWVNQGLPVYNQKEKTNKIHAFSKSWGVWLQKGEKVYGTE</sequence>
<feature type="chain" id="PRO_5002413566" evidence="1">
    <location>
        <begin position="21"/>
        <end position="172"/>
    </location>
</feature>
<dbReference type="InterPro" id="IPR036873">
    <property type="entry name" value="Rhodanese-like_dom_sf"/>
</dbReference>
<reference evidence="3 4" key="1">
    <citation type="journal article" date="2015" name="Sci. Rep.">
        <title>Unraveling adaptation of Pontibacter korlensis to radiation and infertility in desert through complete genome and comparative transcriptomic analysis.</title>
        <authorList>
            <person name="Dai J."/>
            <person name="Dai W."/>
            <person name="Qiu C."/>
            <person name="Yang Z."/>
            <person name="Zhang Y."/>
            <person name="Zhou M."/>
            <person name="Zhang L."/>
            <person name="Fang C."/>
            <person name="Gao Q."/>
            <person name="Yang Q."/>
            <person name="Li X."/>
            <person name="Wang Z."/>
            <person name="Wang Z."/>
            <person name="Jia Z."/>
            <person name="Chen X."/>
        </authorList>
    </citation>
    <scope>NUCLEOTIDE SEQUENCE [LARGE SCALE GENOMIC DNA]</scope>
    <source>
        <strain evidence="3 4">X14-1T</strain>
    </source>
</reference>
<feature type="signal peptide" evidence="1">
    <location>
        <begin position="1"/>
        <end position="20"/>
    </location>
</feature>
<dbReference type="SUPFAM" id="SSF52821">
    <property type="entry name" value="Rhodanese/Cell cycle control phosphatase"/>
    <property type="match status" value="1"/>
</dbReference>
<evidence type="ECO:0000256" key="1">
    <source>
        <dbReference type="SAM" id="SignalP"/>
    </source>
</evidence>
<dbReference type="EMBL" id="CP009621">
    <property type="protein sequence ID" value="AKD03867.1"/>
    <property type="molecule type" value="Genomic_DNA"/>
</dbReference>
<feature type="domain" description="Rhodanese" evidence="2">
    <location>
        <begin position="54"/>
        <end position="143"/>
    </location>
</feature>
<dbReference type="HOGENOM" id="CLU_089574_5_0_10"/>
<dbReference type="CDD" id="cd00158">
    <property type="entry name" value="RHOD"/>
    <property type="match status" value="1"/>
</dbReference>
<dbReference type="Gene3D" id="3.40.250.10">
    <property type="entry name" value="Rhodanese-like domain"/>
    <property type="match status" value="1"/>
</dbReference>
<dbReference type="PANTHER" id="PTHR43031:SF1">
    <property type="entry name" value="PYRIDINE NUCLEOTIDE-DISULPHIDE OXIDOREDUCTASE"/>
    <property type="match status" value="1"/>
</dbReference>
<dbReference type="Pfam" id="PF00581">
    <property type="entry name" value="Rhodanese"/>
    <property type="match status" value="1"/>
</dbReference>
<dbReference type="NCBIfam" id="NF045521">
    <property type="entry name" value="rhoda_near_glyco"/>
    <property type="match status" value="1"/>
</dbReference>